<evidence type="ECO:0000259" key="7">
    <source>
        <dbReference type="SMART" id="SM00833"/>
    </source>
</evidence>
<dbReference type="InterPro" id="IPR051316">
    <property type="entry name" value="Zinc-reg_GTPase_activator"/>
</dbReference>
<dbReference type="SUPFAM" id="SSF90002">
    <property type="entry name" value="Hypothetical protein YjiA, C-terminal domain"/>
    <property type="match status" value="1"/>
</dbReference>
<dbReference type="Gene3D" id="3.40.50.300">
    <property type="entry name" value="P-loop containing nucleotide triphosphate hydrolases"/>
    <property type="match status" value="1"/>
</dbReference>
<dbReference type="EMBL" id="QTJV01000013">
    <property type="protein sequence ID" value="RFM31573.1"/>
    <property type="molecule type" value="Genomic_DNA"/>
</dbReference>
<reference evidence="8 9" key="1">
    <citation type="submission" date="2018-08" db="EMBL/GenBank/DDBJ databases">
        <title>Chitinophaga sp. K20C18050901, a novel bacterium isolated from forest soil.</title>
        <authorList>
            <person name="Wang C."/>
        </authorList>
    </citation>
    <scope>NUCLEOTIDE SEQUENCE [LARGE SCALE GENOMIC DNA]</scope>
    <source>
        <strain evidence="8 9">K20C18050901</strain>
    </source>
</reference>
<protein>
    <submittedName>
        <fullName evidence="8">GTP-binding protein</fullName>
    </submittedName>
</protein>
<dbReference type="InterPro" id="IPR011629">
    <property type="entry name" value="CobW-like_C"/>
</dbReference>
<gene>
    <name evidence="8" type="ORF">DXN04_28060</name>
</gene>
<dbReference type="InterPro" id="IPR036627">
    <property type="entry name" value="CobW-likC_sf"/>
</dbReference>
<keyword evidence="1" id="KW-0547">Nucleotide-binding</keyword>
<accession>A0A3E1NUJ2</accession>
<evidence type="ECO:0000256" key="1">
    <source>
        <dbReference type="ARBA" id="ARBA00022741"/>
    </source>
</evidence>
<dbReference type="OrthoDB" id="9808822at2"/>
<evidence type="ECO:0000256" key="3">
    <source>
        <dbReference type="ARBA" id="ARBA00023186"/>
    </source>
</evidence>
<dbReference type="CDD" id="cd03112">
    <property type="entry name" value="CobW-like"/>
    <property type="match status" value="1"/>
</dbReference>
<comment type="similarity">
    <text evidence="4">Belongs to the SIMIBI class G3E GTPase family. ZNG1 subfamily.</text>
</comment>
<dbReference type="Pfam" id="PF07683">
    <property type="entry name" value="CobW_C"/>
    <property type="match status" value="1"/>
</dbReference>
<dbReference type="GO" id="GO:0000166">
    <property type="term" value="F:nucleotide binding"/>
    <property type="evidence" value="ECO:0007669"/>
    <property type="project" value="UniProtKB-KW"/>
</dbReference>
<evidence type="ECO:0000313" key="8">
    <source>
        <dbReference type="EMBL" id="RFM31573.1"/>
    </source>
</evidence>
<keyword evidence="9" id="KW-1185">Reference proteome</keyword>
<dbReference type="SMART" id="SM00833">
    <property type="entry name" value="CobW_C"/>
    <property type="match status" value="1"/>
</dbReference>
<dbReference type="GO" id="GO:0005737">
    <property type="term" value="C:cytoplasm"/>
    <property type="evidence" value="ECO:0007669"/>
    <property type="project" value="TreeGrafter"/>
</dbReference>
<dbReference type="InterPro" id="IPR027417">
    <property type="entry name" value="P-loop_NTPase"/>
</dbReference>
<comment type="caution">
    <text evidence="8">The sequence shown here is derived from an EMBL/GenBank/DDBJ whole genome shotgun (WGS) entry which is preliminary data.</text>
</comment>
<dbReference type="InterPro" id="IPR003495">
    <property type="entry name" value="CobW/HypB/UreG_nucleotide-bd"/>
</dbReference>
<organism evidence="8 9">
    <name type="scientific">Chitinophaga silvisoli</name>
    <dbReference type="NCBI Taxonomy" id="2291814"/>
    <lineage>
        <taxon>Bacteria</taxon>
        <taxon>Pseudomonadati</taxon>
        <taxon>Bacteroidota</taxon>
        <taxon>Chitinophagia</taxon>
        <taxon>Chitinophagales</taxon>
        <taxon>Chitinophagaceae</taxon>
        <taxon>Chitinophaga</taxon>
    </lineage>
</organism>
<keyword evidence="2" id="KW-0378">Hydrolase</keyword>
<proteinExistence type="inferred from homology"/>
<comment type="catalytic activity">
    <reaction evidence="6">
        <text>GTP + H2O = GDP + phosphate + H(+)</text>
        <dbReference type="Rhea" id="RHEA:19669"/>
        <dbReference type="ChEBI" id="CHEBI:15377"/>
        <dbReference type="ChEBI" id="CHEBI:15378"/>
        <dbReference type="ChEBI" id="CHEBI:37565"/>
        <dbReference type="ChEBI" id="CHEBI:43474"/>
        <dbReference type="ChEBI" id="CHEBI:58189"/>
    </reaction>
    <physiologicalReaction direction="left-to-right" evidence="6">
        <dbReference type="Rhea" id="RHEA:19670"/>
    </physiologicalReaction>
</comment>
<evidence type="ECO:0000256" key="2">
    <source>
        <dbReference type="ARBA" id="ARBA00022801"/>
    </source>
</evidence>
<name>A0A3E1NUJ2_9BACT</name>
<dbReference type="Gene3D" id="3.30.1220.10">
    <property type="entry name" value="CobW-like, C-terminal domain"/>
    <property type="match status" value="1"/>
</dbReference>
<dbReference type="GO" id="GO:0016787">
    <property type="term" value="F:hydrolase activity"/>
    <property type="evidence" value="ECO:0007669"/>
    <property type="project" value="UniProtKB-KW"/>
</dbReference>
<evidence type="ECO:0000256" key="4">
    <source>
        <dbReference type="ARBA" id="ARBA00034320"/>
    </source>
</evidence>
<dbReference type="Pfam" id="PF02492">
    <property type="entry name" value="cobW"/>
    <property type="match status" value="1"/>
</dbReference>
<dbReference type="PANTHER" id="PTHR13748:SF62">
    <property type="entry name" value="COBW DOMAIN-CONTAINING PROTEIN"/>
    <property type="match status" value="1"/>
</dbReference>
<dbReference type="AlphaFoldDB" id="A0A3E1NUJ2"/>
<dbReference type="SUPFAM" id="SSF52540">
    <property type="entry name" value="P-loop containing nucleoside triphosphate hydrolases"/>
    <property type="match status" value="1"/>
</dbReference>
<evidence type="ECO:0000313" key="9">
    <source>
        <dbReference type="Proteomes" id="UP000261174"/>
    </source>
</evidence>
<keyword evidence="3" id="KW-0143">Chaperone</keyword>
<feature type="domain" description="CobW C-terminal" evidence="7">
    <location>
        <begin position="222"/>
        <end position="316"/>
    </location>
</feature>
<comment type="function">
    <text evidence="5">Zinc chaperone that directly transfers zinc cofactor to target proteins, thereby activating them. Zinc is transferred from the CXCC motif in the GTPase domain to the zinc binding site in target proteins in a process requiring GTP hydrolysis.</text>
</comment>
<dbReference type="Proteomes" id="UP000261174">
    <property type="component" value="Unassembled WGS sequence"/>
</dbReference>
<dbReference type="PANTHER" id="PTHR13748">
    <property type="entry name" value="COBW-RELATED"/>
    <property type="match status" value="1"/>
</dbReference>
<evidence type="ECO:0000256" key="5">
    <source>
        <dbReference type="ARBA" id="ARBA00045658"/>
    </source>
</evidence>
<dbReference type="RefSeq" id="WP_116856728.1">
    <property type="nucleotide sequence ID" value="NZ_QTJV01000013.1"/>
</dbReference>
<evidence type="ECO:0000256" key="6">
    <source>
        <dbReference type="ARBA" id="ARBA00049117"/>
    </source>
</evidence>
<sequence length="321" mass="36122">MTTQIQPKPVTILTGFLGAGKTTFLNELLMAGEKGKYAIIENEFGKESIDGELVMEISDNIFEMSSGCLCCNLNEDLVDLLIDLSKKSGNFEELIIETTGIADPSTVALPFLIDPLVTRYYQLQRVVCLVDARNIAYELETTEEARKQISFSDVLLISKTDLVSDEELAGVHNLLKEINPFAVILSGTKEHFPHQSIMGYIRNQSEHFSGGEQKKEKHHHSLSSLTLTFDRPFDIPKLKHTMMVFMAVQSADIYRVKGIVYGFGEKEKFVLQSVAEYLAMTPGKEWAEDEVRRSKIVFIGRNLKMKGFEQLLGHALYTAEK</sequence>